<name>A0ABQ7FUH0_DUNSA</name>
<protein>
    <submittedName>
        <fullName evidence="1">Uncharacterized protein</fullName>
    </submittedName>
</protein>
<dbReference type="EMBL" id="MU072072">
    <property type="protein sequence ID" value="KAF5825746.1"/>
    <property type="molecule type" value="Genomic_DNA"/>
</dbReference>
<sequence>YVQDNSSRGSAGQFGGGCFWTKGSRLALGDVVLLASEDTVPEESELQQVWSSARARRLLDVIRLQGMRNRGADLMLLLGNTKDLYKRSTDCLDNIGAASSVEPDGLSAAEAIPVLQQQRQQQQQQQQGSTQSAPKPTLRKWFLENLRACMLDLIKDASTVEADLPSSLLRPGARQRVASIISTLDQLQDLCENSNNNELS</sequence>
<dbReference type="Proteomes" id="UP000815325">
    <property type="component" value="Unassembled WGS sequence"/>
</dbReference>
<reference evidence="1" key="1">
    <citation type="submission" date="2017-08" db="EMBL/GenBank/DDBJ databases">
        <authorList>
            <person name="Polle J.E."/>
            <person name="Barry K."/>
            <person name="Cushman J."/>
            <person name="Schmutz J."/>
            <person name="Tran D."/>
            <person name="Hathwaick L.T."/>
            <person name="Yim W.C."/>
            <person name="Jenkins J."/>
            <person name="Mckie-Krisberg Z.M."/>
            <person name="Prochnik S."/>
            <person name="Lindquist E."/>
            <person name="Dockter R.B."/>
            <person name="Adam C."/>
            <person name="Molina H."/>
            <person name="Bunkerborg J."/>
            <person name="Jin E."/>
            <person name="Buchheim M."/>
            <person name="Magnuson J."/>
        </authorList>
    </citation>
    <scope>NUCLEOTIDE SEQUENCE</scope>
    <source>
        <strain evidence="1">CCAP 19/18</strain>
    </source>
</reference>
<feature type="non-terminal residue" evidence="1">
    <location>
        <position position="1"/>
    </location>
</feature>
<gene>
    <name evidence="1" type="ORF">DUNSADRAFT_7205</name>
</gene>
<proteinExistence type="predicted"/>
<evidence type="ECO:0000313" key="2">
    <source>
        <dbReference type="Proteomes" id="UP000815325"/>
    </source>
</evidence>
<keyword evidence="2" id="KW-1185">Reference proteome</keyword>
<evidence type="ECO:0000313" key="1">
    <source>
        <dbReference type="EMBL" id="KAF5825746.1"/>
    </source>
</evidence>
<feature type="non-terminal residue" evidence="1">
    <location>
        <position position="200"/>
    </location>
</feature>
<comment type="caution">
    <text evidence="1">The sequence shown here is derived from an EMBL/GenBank/DDBJ whole genome shotgun (WGS) entry which is preliminary data.</text>
</comment>
<accession>A0ABQ7FUH0</accession>
<organism evidence="1 2">
    <name type="scientific">Dunaliella salina</name>
    <name type="common">Green alga</name>
    <name type="synonym">Protococcus salinus</name>
    <dbReference type="NCBI Taxonomy" id="3046"/>
    <lineage>
        <taxon>Eukaryota</taxon>
        <taxon>Viridiplantae</taxon>
        <taxon>Chlorophyta</taxon>
        <taxon>core chlorophytes</taxon>
        <taxon>Chlorophyceae</taxon>
        <taxon>CS clade</taxon>
        <taxon>Chlamydomonadales</taxon>
        <taxon>Dunaliellaceae</taxon>
        <taxon>Dunaliella</taxon>
    </lineage>
</organism>